<keyword evidence="3" id="KW-0121">Carboxypeptidase</keyword>
<comment type="caution">
    <text evidence="3">The sequence shown here is derived from an EMBL/GenBank/DDBJ whole genome shotgun (WGS) entry which is preliminary data.</text>
</comment>
<dbReference type="Proteomes" id="UP000604475">
    <property type="component" value="Unassembled WGS sequence"/>
</dbReference>
<dbReference type="Gene3D" id="3.30.1380.10">
    <property type="match status" value="1"/>
</dbReference>
<evidence type="ECO:0000256" key="1">
    <source>
        <dbReference type="SAM" id="MobiDB-lite"/>
    </source>
</evidence>
<organism evidence="3 4">
    <name type="scientific">Frankia nepalensis</name>
    <dbReference type="NCBI Taxonomy" id="1836974"/>
    <lineage>
        <taxon>Bacteria</taxon>
        <taxon>Bacillati</taxon>
        <taxon>Actinomycetota</taxon>
        <taxon>Actinomycetes</taxon>
        <taxon>Frankiales</taxon>
        <taxon>Frankiaceae</taxon>
        <taxon>Frankia</taxon>
    </lineage>
</organism>
<evidence type="ECO:0000259" key="2">
    <source>
        <dbReference type="Pfam" id="PF02557"/>
    </source>
</evidence>
<keyword evidence="3" id="KW-0645">Protease</keyword>
<accession>A0A937UVK6</accession>
<name>A0A937UVK6_9ACTN</name>
<dbReference type="AlphaFoldDB" id="A0A937UVK6"/>
<dbReference type="EMBL" id="JAEACQ010000380">
    <property type="protein sequence ID" value="MBL7633330.1"/>
    <property type="molecule type" value="Genomic_DNA"/>
</dbReference>
<dbReference type="SUPFAM" id="SSF55166">
    <property type="entry name" value="Hedgehog/DD-peptidase"/>
    <property type="match status" value="1"/>
</dbReference>
<dbReference type="InterPro" id="IPR009045">
    <property type="entry name" value="Zn_M74/Hedgehog-like"/>
</dbReference>
<reference evidence="3" key="1">
    <citation type="submission" date="2020-12" db="EMBL/GenBank/DDBJ databases">
        <title>Genomic characterization of non-nitrogen-fixing Frankia strains.</title>
        <authorList>
            <person name="Carlos-Shanley C."/>
            <person name="Guerra T."/>
            <person name="Hahn D."/>
        </authorList>
    </citation>
    <scope>NUCLEOTIDE SEQUENCE</scope>
    <source>
        <strain evidence="3">CN6</strain>
    </source>
</reference>
<dbReference type="InterPro" id="IPR003709">
    <property type="entry name" value="VanY-like_core_dom"/>
</dbReference>
<sequence>MLSTRARHSPEGRGAGRAAALGRRFKNWLSSDLSGGSRGSGGAGAAAPSDRPRRLRDRGYGGVTRMLAVVLLPVALVAAPRRALQVACQWALAARFPTENLAGLTPATRAAFTAARTRALWRDGEVVGLTSGYRDLAEQERLFAEEVRGSGSAAAARARALPPHESRHVAGTALDVRPVAGARWLERHGSRYHLYRMYDNEWWHFEYCPDDPPRRLPHPGMSHSDPSHSE</sequence>
<dbReference type="Pfam" id="PF02557">
    <property type="entry name" value="VanY"/>
    <property type="match status" value="1"/>
</dbReference>
<keyword evidence="3" id="KW-0378">Hydrolase</keyword>
<evidence type="ECO:0000313" key="3">
    <source>
        <dbReference type="EMBL" id="MBL7633330.1"/>
    </source>
</evidence>
<gene>
    <name evidence="3" type="ORF">I7412_40500</name>
</gene>
<dbReference type="GO" id="GO:0004180">
    <property type="term" value="F:carboxypeptidase activity"/>
    <property type="evidence" value="ECO:0007669"/>
    <property type="project" value="UniProtKB-KW"/>
</dbReference>
<feature type="region of interest" description="Disordered" evidence="1">
    <location>
        <begin position="32"/>
        <end position="57"/>
    </location>
</feature>
<feature type="domain" description="D-alanyl-D-alanine carboxypeptidase-like core" evidence="2">
    <location>
        <begin position="121"/>
        <end position="207"/>
    </location>
</feature>
<proteinExistence type="predicted"/>
<evidence type="ECO:0000313" key="4">
    <source>
        <dbReference type="Proteomes" id="UP000604475"/>
    </source>
</evidence>
<dbReference type="GO" id="GO:0006508">
    <property type="term" value="P:proteolysis"/>
    <property type="evidence" value="ECO:0007669"/>
    <property type="project" value="InterPro"/>
</dbReference>
<keyword evidence="4" id="KW-1185">Reference proteome</keyword>
<protein>
    <submittedName>
        <fullName evidence="3">D-alanyl-D-alanine carboxypeptidase family protein</fullName>
    </submittedName>
</protein>